<sequence>MFPEAGDHSPRAFKGG</sequence>
<accession>A0A0E9Y1G0</accession>
<name>A0A0E9Y1G0_ANGAN</name>
<reference evidence="1" key="1">
    <citation type="submission" date="2014-11" db="EMBL/GenBank/DDBJ databases">
        <authorList>
            <person name="Amaro Gonzalez C."/>
        </authorList>
    </citation>
    <scope>NUCLEOTIDE SEQUENCE</scope>
</reference>
<evidence type="ECO:0000313" key="1">
    <source>
        <dbReference type="EMBL" id="JAI07956.1"/>
    </source>
</evidence>
<proteinExistence type="predicted"/>
<protein>
    <submittedName>
        <fullName evidence="1">Uncharacterized protein</fullName>
    </submittedName>
</protein>
<dbReference type="AlphaFoldDB" id="A0A0E9Y1G0"/>
<reference evidence="1" key="2">
    <citation type="journal article" date="2015" name="Fish Shellfish Immunol.">
        <title>Early steps in the European eel (Anguilla anguilla)-Vibrio vulnificus interaction in the gills: Role of the RtxA13 toxin.</title>
        <authorList>
            <person name="Callol A."/>
            <person name="Pajuelo D."/>
            <person name="Ebbesson L."/>
            <person name="Teles M."/>
            <person name="MacKenzie S."/>
            <person name="Amaro C."/>
        </authorList>
    </citation>
    <scope>NUCLEOTIDE SEQUENCE</scope>
</reference>
<dbReference type="EMBL" id="GBXM01000622">
    <property type="protein sequence ID" value="JAI07956.1"/>
    <property type="molecule type" value="Transcribed_RNA"/>
</dbReference>
<organism evidence="1">
    <name type="scientific">Anguilla anguilla</name>
    <name type="common">European freshwater eel</name>
    <name type="synonym">Muraena anguilla</name>
    <dbReference type="NCBI Taxonomy" id="7936"/>
    <lineage>
        <taxon>Eukaryota</taxon>
        <taxon>Metazoa</taxon>
        <taxon>Chordata</taxon>
        <taxon>Craniata</taxon>
        <taxon>Vertebrata</taxon>
        <taxon>Euteleostomi</taxon>
        <taxon>Actinopterygii</taxon>
        <taxon>Neopterygii</taxon>
        <taxon>Teleostei</taxon>
        <taxon>Anguilliformes</taxon>
        <taxon>Anguillidae</taxon>
        <taxon>Anguilla</taxon>
    </lineage>
</organism>